<evidence type="ECO:0000313" key="2">
    <source>
        <dbReference type="EMBL" id="OEU88192.1"/>
    </source>
</evidence>
<gene>
    <name evidence="2" type="ORF">AN215_18710</name>
</gene>
<evidence type="ECO:0000313" key="3">
    <source>
        <dbReference type="Proteomes" id="UP000176087"/>
    </source>
</evidence>
<dbReference type="SUPFAM" id="SSF56801">
    <property type="entry name" value="Acetyl-CoA synthetase-like"/>
    <property type="match status" value="1"/>
</dbReference>
<dbReference type="PATRIC" id="fig|933944.5.peg.3072"/>
<dbReference type="Pfam" id="PF00501">
    <property type="entry name" value="AMP-binding"/>
    <property type="match status" value="1"/>
</dbReference>
<dbReference type="InterPro" id="IPR042099">
    <property type="entry name" value="ANL_N_sf"/>
</dbReference>
<dbReference type="AlphaFoldDB" id="A0A1E7JKP3"/>
<dbReference type="STRING" id="933944.AN215_18710"/>
<organism evidence="2 3">
    <name type="scientific">Streptomyces abyssalis</name>
    <dbReference type="NCBI Taxonomy" id="933944"/>
    <lineage>
        <taxon>Bacteria</taxon>
        <taxon>Bacillati</taxon>
        <taxon>Actinomycetota</taxon>
        <taxon>Actinomycetes</taxon>
        <taxon>Kitasatosporales</taxon>
        <taxon>Streptomycetaceae</taxon>
        <taxon>Streptomyces</taxon>
    </lineage>
</organism>
<dbReference type="Gene3D" id="3.40.50.12780">
    <property type="entry name" value="N-terminal domain of ligase-like"/>
    <property type="match status" value="1"/>
</dbReference>
<protein>
    <submittedName>
        <fullName evidence="2">Phenazine biosynthesis protein</fullName>
    </submittedName>
</protein>
<sequence>MSEHIIDPLTPDLAPEDFIHAAMQWHFSPATGSPYWVKRAAELDFDPLTDVHTWDDLDLFPDVSEDWKDVPVDALVPAGIGKEGWDFQVFDSGGTTGRPKRIVESRSRRNGVHWVSEVLADHKVPGEGEGHWLHLGPTGPHIVGRSIGLLAQLRGTFCHYIDFDPRWVKNSVKQGRTDEAARYVKHILAQAHDILSTQPVSVLFATPPVLEALAAEEKLLDLVQQKVRGIIWAGTSVSPETLRAFEDELFPDAAVVGLYGNTMMGIAPQRPREGGQDDERCVFIPFHPFSRVKVVDPENTGASVAHGERGQVKISLVSRDLLLPWTLERDSVLRIAPTAKYPQDGLADIRPLTVADGQTAVEGVY</sequence>
<keyword evidence="3" id="KW-1185">Reference proteome</keyword>
<accession>A0A1E7JKP3</accession>
<name>A0A1E7JKP3_9ACTN</name>
<proteinExistence type="predicted"/>
<dbReference type="OrthoDB" id="179194at2"/>
<evidence type="ECO:0000259" key="1">
    <source>
        <dbReference type="Pfam" id="PF00501"/>
    </source>
</evidence>
<comment type="caution">
    <text evidence="2">The sequence shown here is derived from an EMBL/GenBank/DDBJ whole genome shotgun (WGS) entry which is preliminary data.</text>
</comment>
<dbReference type="EMBL" id="LJGT01000040">
    <property type="protein sequence ID" value="OEU88192.1"/>
    <property type="molecule type" value="Genomic_DNA"/>
</dbReference>
<feature type="domain" description="AMP-dependent synthetase/ligase" evidence="1">
    <location>
        <begin position="93"/>
        <end position="314"/>
    </location>
</feature>
<dbReference type="RefSeq" id="WP_070011854.1">
    <property type="nucleotide sequence ID" value="NZ_LJGS01000041.1"/>
</dbReference>
<dbReference type="Proteomes" id="UP000176087">
    <property type="component" value="Unassembled WGS sequence"/>
</dbReference>
<reference evidence="2 3" key="1">
    <citation type="journal article" date="2016" name="Front. Microbiol.">
        <title>Comparative Genomics Analysis of Streptomyces Species Reveals Their Adaptation to the Marine Environment and Their Diversity at the Genomic Level.</title>
        <authorList>
            <person name="Tian X."/>
            <person name="Zhang Z."/>
            <person name="Yang T."/>
            <person name="Chen M."/>
            <person name="Li J."/>
            <person name="Chen F."/>
            <person name="Yang J."/>
            <person name="Li W."/>
            <person name="Zhang B."/>
            <person name="Zhang Z."/>
            <person name="Wu J."/>
            <person name="Zhang C."/>
            <person name="Long L."/>
            <person name="Xiao J."/>
        </authorList>
    </citation>
    <scope>NUCLEOTIDE SEQUENCE [LARGE SCALE GENOMIC DNA]</scope>
    <source>
        <strain evidence="2 3">SCSIO 10390</strain>
    </source>
</reference>
<dbReference type="InterPro" id="IPR000873">
    <property type="entry name" value="AMP-dep_synth/lig_dom"/>
</dbReference>